<keyword evidence="1" id="KW-0175">Coiled coil</keyword>
<sequence length="480" mass="53555">MEKMTPNGSSLDSTLNAVKHQQQQKWKVLGGVALVGMLLVIGVYFSIESSEVTPKLTPNELSQVQQASEVTQAKRQQLQEKLLALQNALDTVQADEAMSKWAAKRIDSVSAGLQGAYANYAQGQFAGLSDKLEALLDDVQQIAKDYQSTLESTYQAGVIAFKKMEYDAAKGLLEQVLQINPSYVDAENLLTRIAIQGDVAKWFEQFKAAKAKGDFQTQIRALEQIVSADAQNHEAHELLAQIKQQSAINHFERLVEQVLEAIKNQQVEEAKNALRKAQQAEPQNPIIATLKTQVQTLSDNQQTQQFSEQLKLFQQSDEWETVALIANKATAQFPDNVNFAQLSQTAEEILRADKKLASYLSRPERLSDVGIKTKATEFLKSIEPLLLQSPKLSTRADLLSREVESYSLKINVIVHSDNRSTLKVLGVGVIGEVNNKQIELKPGRYRFEASRKGYKTEILEVDVQQTIKPLEVTLMCKEKV</sequence>
<evidence type="ECO:0000256" key="1">
    <source>
        <dbReference type="SAM" id="Coils"/>
    </source>
</evidence>
<accession>A0A975DHH5</accession>
<organism evidence="3 4">
    <name type="scientific">Pseudoalteromonas xiamenensis</name>
    <dbReference type="NCBI Taxonomy" id="882626"/>
    <lineage>
        <taxon>Bacteria</taxon>
        <taxon>Pseudomonadati</taxon>
        <taxon>Pseudomonadota</taxon>
        <taxon>Gammaproteobacteria</taxon>
        <taxon>Alteromonadales</taxon>
        <taxon>Pseudoalteromonadaceae</taxon>
        <taxon>Pseudoalteromonas</taxon>
    </lineage>
</organism>
<reference evidence="3" key="1">
    <citation type="submission" date="2021-03" db="EMBL/GenBank/DDBJ databases">
        <title>Complete Genome of Pseudoalteromonas xiamenensis STKMTI.2, a new potential marine bacterium producing anti-Vibrio compounds.</title>
        <authorList>
            <person name="Handayani D.P."/>
            <person name="Isnansetyo A."/>
            <person name="Istiqomah I."/>
            <person name="Jumina J."/>
        </authorList>
    </citation>
    <scope>NUCLEOTIDE SEQUENCE</scope>
    <source>
        <strain evidence="3">STKMTI.2</strain>
    </source>
</reference>
<dbReference type="AlphaFoldDB" id="A0A975DHH5"/>
<dbReference type="Proteomes" id="UP000664904">
    <property type="component" value="Chromosome"/>
</dbReference>
<gene>
    <name evidence="3" type="ORF">J5O05_16080</name>
</gene>
<feature type="transmembrane region" description="Helical" evidence="2">
    <location>
        <begin position="28"/>
        <end position="47"/>
    </location>
</feature>
<dbReference type="KEGG" id="pxi:J5O05_16080"/>
<protein>
    <recommendedName>
        <fullName evidence="5">Tetratricopeptide repeat protein</fullName>
    </recommendedName>
</protein>
<dbReference type="SUPFAM" id="SSF48452">
    <property type="entry name" value="TPR-like"/>
    <property type="match status" value="1"/>
</dbReference>
<keyword evidence="2" id="KW-1133">Transmembrane helix</keyword>
<keyword evidence="2" id="KW-0472">Membrane</keyword>
<dbReference type="RefSeq" id="WP_208842926.1">
    <property type="nucleotide sequence ID" value="NZ_CP072133.1"/>
</dbReference>
<name>A0A975DHH5_9GAMM</name>
<feature type="coiled-coil region" evidence="1">
    <location>
        <begin position="248"/>
        <end position="280"/>
    </location>
</feature>
<dbReference type="Gene3D" id="1.25.40.10">
    <property type="entry name" value="Tetratricopeptide repeat domain"/>
    <property type="match status" value="1"/>
</dbReference>
<dbReference type="InterPro" id="IPR011990">
    <property type="entry name" value="TPR-like_helical_dom_sf"/>
</dbReference>
<proteinExistence type="predicted"/>
<evidence type="ECO:0008006" key="5">
    <source>
        <dbReference type="Google" id="ProtNLM"/>
    </source>
</evidence>
<dbReference type="EMBL" id="CP072133">
    <property type="protein sequence ID" value="QTH71285.1"/>
    <property type="molecule type" value="Genomic_DNA"/>
</dbReference>
<keyword evidence="2" id="KW-0812">Transmembrane</keyword>
<evidence type="ECO:0000313" key="3">
    <source>
        <dbReference type="EMBL" id="QTH71285.1"/>
    </source>
</evidence>
<feature type="coiled-coil region" evidence="1">
    <location>
        <begin position="61"/>
        <end position="95"/>
    </location>
</feature>
<evidence type="ECO:0000256" key="2">
    <source>
        <dbReference type="SAM" id="Phobius"/>
    </source>
</evidence>
<evidence type="ECO:0000313" key="4">
    <source>
        <dbReference type="Proteomes" id="UP000664904"/>
    </source>
</evidence>
<keyword evidence="4" id="KW-1185">Reference proteome</keyword>